<evidence type="ECO:0000256" key="3">
    <source>
        <dbReference type="ARBA" id="ARBA00023274"/>
    </source>
</evidence>
<dbReference type="GO" id="GO:0009507">
    <property type="term" value="C:chloroplast"/>
    <property type="evidence" value="ECO:0007669"/>
    <property type="project" value="UniProtKB-SubCell"/>
</dbReference>
<keyword evidence="6" id="KW-0934">Plastid</keyword>
<dbReference type="InterPro" id="IPR018271">
    <property type="entry name" value="Ribosomal_uS14_CS"/>
</dbReference>
<evidence type="ECO:0000256" key="4">
    <source>
        <dbReference type="ARBA" id="ARBA00035247"/>
    </source>
</evidence>
<dbReference type="GO" id="GO:0015935">
    <property type="term" value="C:small ribosomal subunit"/>
    <property type="evidence" value="ECO:0007669"/>
    <property type="project" value="TreeGrafter"/>
</dbReference>
<reference evidence="6" key="1">
    <citation type="journal article" date="2014" name="BMC Genomics">
        <title>Six newly sequenced chloroplast genomes from prasinophyte green algae provide insights into the relationships among prasinophyte lineages and the diversity of streamlined genome architecture in picoplanktonic species.</title>
        <authorList>
            <person name="Lemieux C."/>
            <person name="Otis C."/>
            <person name="Turmel M."/>
        </authorList>
    </citation>
    <scope>NUCLEOTIDE SEQUENCE</scope>
</reference>
<organism evidence="6">
    <name type="scientific">Prasinococcus sp. CCMP1194</name>
    <dbReference type="NCBI Taxonomy" id="110672"/>
    <lineage>
        <taxon>Eukaryota</taxon>
        <taxon>Viridiplantae</taxon>
        <taxon>Prasinodermophyta</taxon>
        <taxon>Palmophyllophyceae</taxon>
        <taxon>Prasinococcales</taxon>
        <taxon>Prasinococcaceae</taxon>
        <taxon>Prasinococcus</taxon>
    </lineage>
</organism>
<geneLocation type="chloroplast" evidence="6"/>
<dbReference type="SUPFAM" id="SSF57716">
    <property type="entry name" value="Glucocorticoid receptor-like (DNA-binding domain)"/>
    <property type="match status" value="1"/>
</dbReference>
<dbReference type="GO" id="GO:0003735">
    <property type="term" value="F:structural constituent of ribosome"/>
    <property type="evidence" value="ECO:0007669"/>
    <property type="project" value="InterPro"/>
</dbReference>
<comment type="subcellular location">
    <subcellularLocation>
        <location evidence="5">Plastid</location>
        <location evidence="5">Chloroplast</location>
    </subcellularLocation>
</comment>
<keyword evidence="2 5" id="KW-0689">Ribosomal protein</keyword>
<dbReference type="GO" id="GO:0019843">
    <property type="term" value="F:rRNA binding"/>
    <property type="evidence" value="ECO:0007669"/>
    <property type="project" value="UniProtKB-UniRule"/>
</dbReference>
<dbReference type="FunFam" id="1.10.287.1480:FF:000001">
    <property type="entry name" value="30S ribosomal protein S14"/>
    <property type="match status" value="1"/>
</dbReference>
<evidence type="ECO:0000256" key="2">
    <source>
        <dbReference type="ARBA" id="ARBA00022980"/>
    </source>
</evidence>
<proteinExistence type="inferred from homology"/>
<dbReference type="Pfam" id="PF00253">
    <property type="entry name" value="Ribosomal_S14"/>
    <property type="match status" value="1"/>
</dbReference>
<dbReference type="InterPro" id="IPR001209">
    <property type="entry name" value="Ribosomal_uS14"/>
</dbReference>
<protein>
    <recommendedName>
        <fullName evidence="4 5">Small ribosomal subunit protein uS14c</fullName>
    </recommendedName>
</protein>
<evidence type="ECO:0000256" key="5">
    <source>
        <dbReference type="HAMAP-Rule" id="MF_00537"/>
    </source>
</evidence>
<dbReference type="PANTHER" id="PTHR19836:SF19">
    <property type="entry name" value="SMALL RIBOSOMAL SUBUNIT PROTEIN US14M"/>
    <property type="match status" value="1"/>
</dbReference>
<comment type="similarity">
    <text evidence="1 5">Belongs to the universal ribosomal protein uS14 family.</text>
</comment>
<keyword evidence="6" id="KW-0150">Chloroplast</keyword>
<keyword evidence="5" id="KW-0699">rRNA-binding</keyword>
<dbReference type="InterPro" id="IPR023036">
    <property type="entry name" value="Ribosomal_uS14_bac/plastid"/>
</dbReference>
<comment type="function">
    <text evidence="5">Binds 16S rRNA, required for the assembly of 30S particles.</text>
</comment>
<accession>A0A088CI73</accession>
<evidence type="ECO:0000256" key="1">
    <source>
        <dbReference type="ARBA" id="ARBA00009083"/>
    </source>
</evidence>
<dbReference type="PROSITE" id="PS00527">
    <property type="entry name" value="RIBOSOMAL_S14"/>
    <property type="match status" value="1"/>
</dbReference>
<sequence length="98" mass="11547">MAKKSLIEKDKKRQRLFLKYKSKRKLLIRQAKDGTLSPQKLMIQLQKLPRDSSCTRLHNRCSITGRPKGYFRYFGLSRHVIREMAHQGFLPGVTKSSW</sequence>
<dbReference type="GO" id="GO:0006412">
    <property type="term" value="P:translation"/>
    <property type="evidence" value="ECO:0007669"/>
    <property type="project" value="UniProtKB-UniRule"/>
</dbReference>
<name>A0A088CI73_9VIRI</name>
<dbReference type="AlphaFoldDB" id="A0A088CI73"/>
<dbReference type="HAMAP" id="MF_00537">
    <property type="entry name" value="Ribosomal_uS14_1"/>
    <property type="match status" value="1"/>
</dbReference>
<dbReference type="PANTHER" id="PTHR19836">
    <property type="entry name" value="30S RIBOSOMAL PROTEIN S14"/>
    <property type="match status" value="1"/>
</dbReference>
<keyword evidence="3 5" id="KW-0687">Ribonucleoprotein</keyword>
<dbReference type="EMBL" id="KJ746597">
    <property type="protein sequence ID" value="AID67485.1"/>
    <property type="molecule type" value="Genomic_DNA"/>
</dbReference>
<comment type="subunit">
    <text evidence="5">Part of the 30S ribosomal subunit.</text>
</comment>
<dbReference type="NCBIfam" id="NF006477">
    <property type="entry name" value="PRK08881.1"/>
    <property type="match status" value="1"/>
</dbReference>
<evidence type="ECO:0000313" key="6">
    <source>
        <dbReference type="EMBL" id="AID67485.1"/>
    </source>
</evidence>
<gene>
    <name evidence="5 6" type="primary">rps14</name>
</gene>
<keyword evidence="5" id="KW-0694">RNA-binding</keyword>
<dbReference type="Gene3D" id="1.10.287.1480">
    <property type="match status" value="1"/>
</dbReference>